<keyword evidence="2" id="KW-0812">Transmembrane</keyword>
<dbReference type="RefSeq" id="WP_120760287.1">
    <property type="nucleotide sequence ID" value="NZ_RBAM01000057.1"/>
</dbReference>
<sequence>MADTTEIAKETEEEAEEKTARAWLPEWTPAVLVWAARILLALSTAFVLVVILMAEITLVDLLPWWMLLVIYSAHFGALLRLSRDAKKGAEYARHSWKSYVRWANSLT</sequence>
<dbReference type="Proteomes" id="UP000270343">
    <property type="component" value="Unassembled WGS sequence"/>
</dbReference>
<protein>
    <submittedName>
        <fullName evidence="3">Uncharacterized protein</fullName>
    </submittedName>
</protein>
<feature type="compositionally biased region" description="Basic and acidic residues" evidence="1">
    <location>
        <begin position="1"/>
        <end position="10"/>
    </location>
</feature>
<reference evidence="3 4" key="1">
    <citation type="journal article" date="2015" name="Antonie Van Leeuwenhoek">
        <title>Streptomyces klenkii sp. nov., isolated from deep marine sediment.</title>
        <authorList>
            <person name="Veyisoglu A."/>
            <person name="Sahin N."/>
        </authorList>
    </citation>
    <scope>NUCLEOTIDE SEQUENCE [LARGE SCALE GENOMIC DNA]</scope>
    <source>
        <strain evidence="3 4">KCTC 29202</strain>
    </source>
</reference>
<name>A0A3B0ABR6_9ACTN</name>
<feature type="transmembrane region" description="Helical" evidence="2">
    <location>
        <begin position="31"/>
        <end position="56"/>
    </location>
</feature>
<accession>A0A3B0ABR6</accession>
<feature type="transmembrane region" description="Helical" evidence="2">
    <location>
        <begin position="62"/>
        <end position="81"/>
    </location>
</feature>
<evidence type="ECO:0000313" key="3">
    <source>
        <dbReference type="EMBL" id="RKN56947.1"/>
    </source>
</evidence>
<keyword evidence="4" id="KW-1185">Reference proteome</keyword>
<gene>
    <name evidence="3" type="ORF">D7231_34520</name>
</gene>
<evidence type="ECO:0000313" key="4">
    <source>
        <dbReference type="Proteomes" id="UP000270343"/>
    </source>
</evidence>
<keyword evidence="2" id="KW-0472">Membrane</keyword>
<dbReference type="AlphaFoldDB" id="A0A3B0ABR6"/>
<proteinExistence type="predicted"/>
<evidence type="ECO:0000256" key="2">
    <source>
        <dbReference type="SAM" id="Phobius"/>
    </source>
</evidence>
<evidence type="ECO:0000256" key="1">
    <source>
        <dbReference type="SAM" id="MobiDB-lite"/>
    </source>
</evidence>
<comment type="caution">
    <text evidence="3">The sequence shown here is derived from an EMBL/GenBank/DDBJ whole genome shotgun (WGS) entry which is preliminary data.</text>
</comment>
<feature type="region of interest" description="Disordered" evidence="1">
    <location>
        <begin position="1"/>
        <end position="20"/>
    </location>
</feature>
<dbReference type="EMBL" id="RBAM01000057">
    <property type="protein sequence ID" value="RKN56947.1"/>
    <property type="molecule type" value="Genomic_DNA"/>
</dbReference>
<organism evidence="3 4">
    <name type="scientific">Streptomyces klenkii</name>
    <dbReference type="NCBI Taxonomy" id="1420899"/>
    <lineage>
        <taxon>Bacteria</taxon>
        <taxon>Bacillati</taxon>
        <taxon>Actinomycetota</taxon>
        <taxon>Actinomycetes</taxon>
        <taxon>Kitasatosporales</taxon>
        <taxon>Streptomycetaceae</taxon>
        <taxon>Streptomyces</taxon>
    </lineage>
</organism>
<keyword evidence="2" id="KW-1133">Transmembrane helix</keyword>